<accession>A0A841L2K7</accession>
<keyword evidence="6 9" id="KW-0472">Membrane</keyword>
<evidence type="ECO:0000256" key="4">
    <source>
        <dbReference type="ARBA" id="ARBA00022692"/>
    </source>
</evidence>
<evidence type="ECO:0000256" key="8">
    <source>
        <dbReference type="SAM" id="MobiDB-lite"/>
    </source>
</evidence>
<keyword evidence="7" id="KW-0143">Chaperone</keyword>
<feature type="domain" description="Ancillary SecYEG translocon subunit/Cell division coordinator CpoB TPR" evidence="10">
    <location>
        <begin position="35"/>
        <end position="169"/>
    </location>
</feature>
<feature type="transmembrane region" description="Helical" evidence="9">
    <location>
        <begin position="40"/>
        <end position="61"/>
    </location>
</feature>
<feature type="region of interest" description="Disordered" evidence="8">
    <location>
        <begin position="235"/>
        <end position="257"/>
    </location>
</feature>
<dbReference type="AlphaFoldDB" id="A0A841L2K7"/>
<evidence type="ECO:0000313" key="12">
    <source>
        <dbReference type="Proteomes" id="UP000538147"/>
    </source>
</evidence>
<evidence type="ECO:0000256" key="2">
    <source>
        <dbReference type="ARBA" id="ARBA00004236"/>
    </source>
</evidence>
<reference evidence="11 12" key="1">
    <citation type="submission" date="2020-08" db="EMBL/GenBank/DDBJ databases">
        <title>Genomic Encyclopedia of Type Strains, Phase IV (KMG-IV): sequencing the most valuable type-strain genomes for metagenomic binning, comparative biology and taxonomic classification.</title>
        <authorList>
            <person name="Goeker M."/>
        </authorList>
    </citation>
    <scope>NUCLEOTIDE SEQUENCE [LARGE SCALE GENOMIC DNA]</scope>
    <source>
        <strain evidence="11 12">DSM 102189</strain>
    </source>
</reference>
<feature type="compositionally biased region" description="Polar residues" evidence="8">
    <location>
        <begin position="1"/>
        <end position="16"/>
    </location>
</feature>
<evidence type="ECO:0000256" key="1">
    <source>
        <dbReference type="ARBA" id="ARBA00004167"/>
    </source>
</evidence>
<dbReference type="EMBL" id="JACIIV010000007">
    <property type="protein sequence ID" value="MBB6227049.1"/>
    <property type="molecule type" value="Genomic_DNA"/>
</dbReference>
<dbReference type="PANTHER" id="PTHR38035">
    <property type="entry name" value="UPF0070 PROTEIN YFGM"/>
    <property type="match status" value="1"/>
</dbReference>
<comment type="caution">
    <text evidence="11">The sequence shown here is derived from an EMBL/GenBank/DDBJ whole genome shotgun (WGS) entry which is preliminary data.</text>
</comment>
<keyword evidence="12" id="KW-1185">Reference proteome</keyword>
<keyword evidence="3" id="KW-1003">Cell membrane</keyword>
<evidence type="ECO:0000313" key="11">
    <source>
        <dbReference type="EMBL" id="MBB6227049.1"/>
    </source>
</evidence>
<evidence type="ECO:0000256" key="6">
    <source>
        <dbReference type="ARBA" id="ARBA00023136"/>
    </source>
</evidence>
<dbReference type="PANTHER" id="PTHR38035:SF1">
    <property type="entry name" value="ANCILLARY SECYEG TRANSLOCON SUBUNIT"/>
    <property type="match status" value="1"/>
</dbReference>
<feature type="compositionally biased region" description="Low complexity" evidence="8">
    <location>
        <begin position="243"/>
        <end position="257"/>
    </location>
</feature>
<dbReference type="GO" id="GO:0005886">
    <property type="term" value="C:plasma membrane"/>
    <property type="evidence" value="ECO:0007669"/>
    <property type="project" value="UniProtKB-SubCell"/>
</dbReference>
<keyword evidence="4 9" id="KW-0812">Transmembrane</keyword>
<evidence type="ECO:0000256" key="9">
    <source>
        <dbReference type="SAM" id="Phobius"/>
    </source>
</evidence>
<proteinExistence type="predicted"/>
<evidence type="ECO:0000256" key="3">
    <source>
        <dbReference type="ARBA" id="ARBA00022475"/>
    </source>
</evidence>
<name>A0A841L2K7_9SPHN</name>
<dbReference type="Pfam" id="PF09976">
    <property type="entry name" value="TPR_21"/>
    <property type="match status" value="1"/>
</dbReference>
<dbReference type="Proteomes" id="UP000538147">
    <property type="component" value="Unassembled WGS sequence"/>
</dbReference>
<dbReference type="RefSeq" id="WP_184196885.1">
    <property type="nucleotide sequence ID" value="NZ_JACIIV010000007.1"/>
</dbReference>
<protein>
    <recommendedName>
        <fullName evidence="10">Ancillary SecYEG translocon subunit/Cell division coordinator CpoB TPR domain-containing protein</fullName>
    </recommendedName>
</protein>
<dbReference type="InterPro" id="IPR026039">
    <property type="entry name" value="YfgM"/>
</dbReference>
<sequence>MALPPSNTIGKNSTTPEDPFLREVDEGVRRDQLTSFWKRWGIALVGAVVLLLGALGGWLWWQDQQVKNAGIAGEEFATALDKISVGDNAAARPVLEKLAAEGPGAYAPLARFMQAADQMAVGENEKAATMLQALVDDADLEPVLRDAARVRLARLRFDAMTPPQVVAMLKPLAVPGNPWFGLAGEMTALAHIKAGTPEPAKPLLIAIVKDDALPPSLRNRAAQLAQGLGIDEAALGLNPGLDQPATPTETPAQPEAN</sequence>
<comment type="subcellular location">
    <subcellularLocation>
        <location evidence="2">Cell membrane</location>
    </subcellularLocation>
    <subcellularLocation>
        <location evidence="1">Membrane</location>
        <topology evidence="1">Single-pass membrane protein</topology>
    </subcellularLocation>
</comment>
<dbReference type="InterPro" id="IPR018704">
    <property type="entry name" value="SecYEG/CpoB_TPR"/>
</dbReference>
<feature type="region of interest" description="Disordered" evidence="8">
    <location>
        <begin position="1"/>
        <end position="21"/>
    </location>
</feature>
<organism evidence="11 12">
    <name type="scientific">Polymorphobacter multimanifer</name>
    <dbReference type="NCBI Taxonomy" id="1070431"/>
    <lineage>
        <taxon>Bacteria</taxon>
        <taxon>Pseudomonadati</taxon>
        <taxon>Pseudomonadota</taxon>
        <taxon>Alphaproteobacteria</taxon>
        <taxon>Sphingomonadales</taxon>
        <taxon>Sphingosinicellaceae</taxon>
        <taxon>Polymorphobacter</taxon>
    </lineage>
</organism>
<evidence type="ECO:0000259" key="10">
    <source>
        <dbReference type="Pfam" id="PF09976"/>
    </source>
</evidence>
<dbReference type="GO" id="GO:0044877">
    <property type="term" value="F:protein-containing complex binding"/>
    <property type="evidence" value="ECO:0007669"/>
    <property type="project" value="InterPro"/>
</dbReference>
<evidence type="ECO:0000256" key="7">
    <source>
        <dbReference type="ARBA" id="ARBA00023186"/>
    </source>
</evidence>
<evidence type="ECO:0000256" key="5">
    <source>
        <dbReference type="ARBA" id="ARBA00022989"/>
    </source>
</evidence>
<gene>
    <name evidence="11" type="ORF">FHS79_001211</name>
</gene>
<keyword evidence="5 9" id="KW-1133">Transmembrane helix</keyword>